<evidence type="ECO:0000313" key="5">
    <source>
        <dbReference type="Proteomes" id="UP000887097"/>
    </source>
</evidence>
<feature type="domain" description="BACON" evidence="2">
    <location>
        <begin position="59"/>
        <end position="116"/>
    </location>
</feature>
<proteinExistence type="predicted"/>
<dbReference type="OMA" id="WEQTAQW"/>
<evidence type="ECO:0000259" key="2">
    <source>
        <dbReference type="Pfam" id="PF13004"/>
    </source>
</evidence>
<dbReference type="InterPro" id="IPR032339">
    <property type="entry name" value="DUF4859"/>
</dbReference>
<feature type="chain" id="PRO_5041290119" description="Binding domain-containing protein, N-terminal" evidence="1">
    <location>
        <begin position="19"/>
        <end position="744"/>
    </location>
</feature>
<dbReference type="InterPro" id="IPR024361">
    <property type="entry name" value="BACON"/>
</dbReference>
<evidence type="ECO:0008006" key="6">
    <source>
        <dbReference type="Google" id="ProtNLM"/>
    </source>
</evidence>
<dbReference type="EMBL" id="BPTT01000001">
    <property type="protein sequence ID" value="GJG32680.1"/>
    <property type="molecule type" value="Genomic_DNA"/>
</dbReference>
<dbReference type="Pfam" id="PF13004">
    <property type="entry name" value="BACON"/>
    <property type="match status" value="1"/>
</dbReference>
<dbReference type="Pfam" id="PF19527">
    <property type="entry name" value="DUF6055"/>
    <property type="match status" value="1"/>
</dbReference>
<comment type="caution">
    <text evidence="4">The sequence shown here is derived from an EMBL/GenBank/DDBJ whole genome shotgun (WGS) entry which is preliminary data.</text>
</comment>
<dbReference type="Pfam" id="PF16151">
    <property type="entry name" value="DUF4859"/>
    <property type="match status" value="1"/>
</dbReference>
<keyword evidence="1" id="KW-0732">Signal</keyword>
<dbReference type="Proteomes" id="UP000887097">
    <property type="component" value="Unassembled WGS sequence"/>
</dbReference>
<feature type="domain" description="DUF4859" evidence="3">
    <location>
        <begin position="608"/>
        <end position="729"/>
    </location>
</feature>
<sequence length="744" mass="83954">MKRIFRYFFLLLATATIAACSSSDDTEPVSVAPTLSETEVNVEYDVTWYSLTVTSRAVWSAKVENGGDWLTLKDAKGVGGSEKLSFEMKRNTTKQPRVANITVTSGTASTNLKVTQGPTTIEIMDQSQVKDFDKYYKPKEFNFDMLRNDAKWSWFRSKQSEHFFVFWDAYFGDDPNSSSLAEGDRVDVDDLLQKAEQFYKTNIDRLGMVVTGQGKSYLDQYKMEIYLLDPTPEWWVATGSGYDDVIGALWVTPSTCKPVGSVIGHEIGHSFQYQTYCDNVKNGAANDFKSGFRYGYEGSNGGCGFWEQCAQWQSYQDYPQQALNDDWNAVWYQQCHRHFEHEWQRYASYYLQYYWTELHGDKTLGRIWNESKYPEDASGAYMRIFGVNYENYKKQLFAYAQRCVTFDFDGTRSYFTNQNTLYKTTLYNQDGYYQIGYEQCPQPTGFNVINLEVPAAGTKVTVSMEALKAGSKLPDADPGNQVNGDFQVVGNTSTYNKVGSDQAIAYGFVALKEDGSRDYSEMSLTDAKGTAVYTVPAKTKMLYLVVQGAPKSYRQCPWDDKEETDMQCPYRFKIDGTDLYGNFSIDETKDPADVAFTFDVKCNAASEDYIQGSIQLQGSDLKKMAQAFVMQPSVLSGATLPIAAGQTAEPAEGKVALGLIQSDGKITYQYTANVGFWCNAKGDLDNWGDTAPVYVEYDKDSFTLTYGHRFGVSKVGEKYTLKPVLVYTKGGKQYKATFTLNMQF</sequence>
<name>A0AA37I6H3_XYLRU</name>
<dbReference type="InterPro" id="IPR045690">
    <property type="entry name" value="DUF6055"/>
</dbReference>
<evidence type="ECO:0000313" key="4">
    <source>
        <dbReference type="EMBL" id="GJG32680.1"/>
    </source>
</evidence>
<accession>A0AA37I6H3</accession>
<dbReference type="PROSITE" id="PS51257">
    <property type="entry name" value="PROKAR_LIPOPROTEIN"/>
    <property type="match status" value="1"/>
</dbReference>
<feature type="signal peptide" evidence="1">
    <location>
        <begin position="1"/>
        <end position="18"/>
    </location>
</feature>
<dbReference type="InterPro" id="IPR013783">
    <property type="entry name" value="Ig-like_fold"/>
</dbReference>
<dbReference type="RefSeq" id="WP_013064492.1">
    <property type="nucleotide sequence ID" value="NZ_BPTT01000001.1"/>
</dbReference>
<dbReference type="AlphaFoldDB" id="A0AA37I6H3"/>
<protein>
    <recommendedName>
        <fullName evidence="6">Binding domain-containing protein, N-terminal</fullName>
    </recommendedName>
</protein>
<evidence type="ECO:0000259" key="3">
    <source>
        <dbReference type="Pfam" id="PF16151"/>
    </source>
</evidence>
<organism evidence="4 5">
    <name type="scientific">Xylanibacter ruminicola</name>
    <name type="common">Prevotella ruminicola</name>
    <dbReference type="NCBI Taxonomy" id="839"/>
    <lineage>
        <taxon>Bacteria</taxon>
        <taxon>Pseudomonadati</taxon>
        <taxon>Bacteroidota</taxon>
        <taxon>Bacteroidia</taxon>
        <taxon>Bacteroidales</taxon>
        <taxon>Prevotellaceae</taxon>
        <taxon>Xylanibacter</taxon>
    </lineage>
</organism>
<reference evidence="4" key="1">
    <citation type="submission" date="2021-08" db="EMBL/GenBank/DDBJ databases">
        <title>Prevotella lacticifex sp. nov., isolated from rumen of cow.</title>
        <authorList>
            <person name="Shinkai T."/>
            <person name="Ikeyama N."/>
            <person name="Kumagai M."/>
            <person name="Ohmori H."/>
            <person name="Sakamoto M."/>
            <person name="Ohkuma M."/>
            <person name="Mitsumori M."/>
        </authorList>
    </citation>
    <scope>NUCLEOTIDE SEQUENCE</scope>
    <source>
        <strain evidence="4">JCM 8259</strain>
    </source>
</reference>
<dbReference type="Gene3D" id="2.60.40.10">
    <property type="entry name" value="Immunoglobulins"/>
    <property type="match status" value="1"/>
</dbReference>
<dbReference type="GeneID" id="31499827"/>
<gene>
    <name evidence="4" type="ORF">PRMUPPPA20_07890</name>
</gene>
<dbReference type="CDD" id="cd14948">
    <property type="entry name" value="BACON"/>
    <property type="match status" value="1"/>
</dbReference>
<evidence type="ECO:0000256" key="1">
    <source>
        <dbReference type="SAM" id="SignalP"/>
    </source>
</evidence>